<dbReference type="Pfam" id="PF02687">
    <property type="entry name" value="FtsX"/>
    <property type="match status" value="2"/>
</dbReference>
<feature type="transmembrane region" description="Helical" evidence="7">
    <location>
        <begin position="21"/>
        <end position="43"/>
    </location>
</feature>
<dbReference type="Proteomes" id="UP001183629">
    <property type="component" value="Unassembled WGS sequence"/>
</dbReference>
<evidence type="ECO:0000313" key="9">
    <source>
        <dbReference type="EMBL" id="MDR7321637.1"/>
    </source>
</evidence>
<feature type="domain" description="ABC3 transporter permease C-terminal" evidence="8">
    <location>
        <begin position="480"/>
        <end position="589"/>
    </location>
</feature>
<organism evidence="9 10">
    <name type="scientific">Catenuloplanes niger</name>
    <dbReference type="NCBI Taxonomy" id="587534"/>
    <lineage>
        <taxon>Bacteria</taxon>
        <taxon>Bacillati</taxon>
        <taxon>Actinomycetota</taxon>
        <taxon>Actinomycetes</taxon>
        <taxon>Micromonosporales</taxon>
        <taxon>Micromonosporaceae</taxon>
        <taxon>Catenuloplanes</taxon>
    </lineage>
</organism>
<evidence type="ECO:0000256" key="7">
    <source>
        <dbReference type="SAM" id="Phobius"/>
    </source>
</evidence>
<protein>
    <submittedName>
        <fullName evidence="9">ABC transport system permease protein</fullName>
    </submittedName>
</protein>
<evidence type="ECO:0000256" key="1">
    <source>
        <dbReference type="ARBA" id="ARBA00004651"/>
    </source>
</evidence>
<dbReference type="PANTHER" id="PTHR30572:SF4">
    <property type="entry name" value="ABC TRANSPORTER PERMEASE YTRF"/>
    <property type="match status" value="1"/>
</dbReference>
<accession>A0AAE3ZKP8</accession>
<comment type="subcellular location">
    <subcellularLocation>
        <location evidence="1">Cell membrane</location>
        <topology evidence="1">Multi-pass membrane protein</topology>
    </subcellularLocation>
</comment>
<keyword evidence="2" id="KW-1003">Cell membrane</keyword>
<comment type="caution">
    <text evidence="9">The sequence shown here is derived from an EMBL/GenBank/DDBJ whole genome shotgun (WGS) entry which is preliminary data.</text>
</comment>
<dbReference type="InterPro" id="IPR050250">
    <property type="entry name" value="Macrolide_Exporter_MacB"/>
</dbReference>
<evidence type="ECO:0000313" key="10">
    <source>
        <dbReference type="Proteomes" id="UP001183629"/>
    </source>
</evidence>
<dbReference type="PANTHER" id="PTHR30572">
    <property type="entry name" value="MEMBRANE COMPONENT OF TRANSPORTER-RELATED"/>
    <property type="match status" value="1"/>
</dbReference>
<evidence type="ECO:0000256" key="2">
    <source>
        <dbReference type="ARBA" id="ARBA00022475"/>
    </source>
</evidence>
<keyword evidence="3 7" id="KW-0812">Transmembrane</keyword>
<evidence type="ECO:0000256" key="6">
    <source>
        <dbReference type="ARBA" id="ARBA00038076"/>
    </source>
</evidence>
<evidence type="ECO:0000256" key="4">
    <source>
        <dbReference type="ARBA" id="ARBA00022989"/>
    </source>
</evidence>
<dbReference type="AlphaFoldDB" id="A0AAE3ZKP8"/>
<evidence type="ECO:0000256" key="3">
    <source>
        <dbReference type="ARBA" id="ARBA00022692"/>
    </source>
</evidence>
<keyword evidence="10" id="KW-1185">Reference proteome</keyword>
<dbReference type="InterPro" id="IPR003838">
    <property type="entry name" value="ABC3_permease_C"/>
</dbReference>
<dbReference type="GO" id="GO:0022857">
    <property type="term" value="F:transmembrane transporter activity"/>
    <property type="evidence" value="ECO:0007669"/>
    <property type="project" value="TreeGrafter"/>
</dbReference>
<feature type="transmembrane region" description="Helical" evidence="7">
    <location>
        <begin position="432"/>
        <end position="452"/>
    </location>
</feature>
<dbReference type="EMBL" id="JAVDYC010000001">
    <property type="protein sequence ID" value="MDR7321637.1"/>
    <property type="molecule type" value="Genomic_DNA"/>
</dbReference>
<feature type="transmembrane region" description="Helical" evidence="7">
    <location>
        <begin position="563"/>
        <end position="587"/>
    </location>
</feature>
<name>A0AAE3ZKP8_9ACTN</name>
<feature type="transmembrane region" description="Helical" evidence="7">
    <location>
        <begin position="318"/>
        <end position="340"/>
    </location>
</feature>
<comment type="similarity">
    <text evidence="6">Belongs to the ABC-4 integral membrane protein family.</text>
</comment>
<evidence type="ECO:0000256" key="5">
    <source>
        <dbReference type="ARBA" id="ARBA00023136"/>
    </source>
</evidence>
<reference evidence="9 10" key="1">
    <citation type="submission" date="2023-07" db="EMBL/GenBank/DDBJ databases">
        <title>Sequencing the genomes of 1000 actinobacteria strains.</title>
        <authorList>
            <person name="Klenk H.-P."/>
        </authorList>
    </citation>
    <scope>NUCLEOTIDE SEQUENCE [LARGE SCALE GENOMIC DNA]</scope>
    <source>
        <strain evidence="9 10">DSM 44711</strain>
    </source>
</reference>
<feature type="transmembrane region" description="Helical" evidence="7">
    <location>
        <begin position="522"/>
        <end position="543"/>
    </location>
</feature>
<gene>
    <name evidence="9" type="ORF">J2S44_001887</name>
</gene>
<proteinExistence type="inferred from homology"/>
<dbReference type="GO" id="GO:0005886">
    <property type="term" value="C:plasma membrane"/>
    <property type="evidence" value="ECO:0007669"/>
    <property type="project" value="UniProtKB-SubCell"/>
</dbReference>
<sequence>MAGRLLLLLRLLVRDLRRRKAETALLLVAIMTATATLTLALTLNELVTRPYERTRAATAGPDLVLEPPSTGTEALERLAPLTTRPGVTGFSGPYPLVFSTLGAHGMTARVVVQGRDAAPATVDQPAVTEGSWVRSGGVVMERAFADALAVSVGETVTIDGHELRVDGVAVSAARAPFPGADWHLPSDIATQKGGAVWVHRDDIPALAGGRPTAYALNLTIEDPRLGYEFLRLPSGEKDPSFRGWHIRPWQSFVDSGGRRNGPVFEALMVGSWLLTGLAVAGVAGIAGGRVIAQRRRVGLLKAVGAGPGMIAAVHLAEYLVIGLVSAGLGLVTGWLAAPVLFRPSVGLIGSVGTTPPPARLVLTVLIVAVTVALVATLGQVLRAAATDAVRALTDAATPPGRRPWRLRLSRRLPTPLLIGVRLHARRPGRARLVTANTLITTIALAAVLSHMVQAPELDDIGGMIIEDPAHTRLDGALSLLLGLACALALLNTVVNTWTTALDVRRPLAVARALGATPGQAGVALAVAQLLPAVPGVVFGIPAGMGLYRFFNEAYPAIYPPASWMVAVAAGVLSVIALLTAAPALAAAREPVADALR</sequence>
<feature type="transmembrane region" description="Helical" evidence="7">
    <location>
        <begin position="476"/>
        <end position="501"/>
    </location>
</feature>
<feature type="transmembrane region" description="Helical" evidence="7">
    <location>
        <begin position="269"/>
        <end position="292"/>
    </location>
</feature>
<keyword evidence="5 7" id="KW-0472">Membrane</keyword>
<feature type="transmembrane region" description="Helical" evidence="7">
    <location>
        <begin position="360"/>
        <end position="381"/>
    </location>
</feature>
<dbReference type="RefSeq" id="WP_310410760.1">
    <property type="nucleotide sequence ID" value="NZ_JAVDYC010000001.1"/>
</dbReference>
<feature type="domain" description="ABC3 transporter permease C-terminal" evidence="8">
    <location>
        <begin position="270"/>
        <end position="384"/>
    </location>
</feature>
<evidence type="ECO:0000259" key="8">
    <source>
        <dbReference type="Pfam" id="PF02687"/>
    </source>
</evidence>
<keyword evidence="4 7" id="KW-1133">Transmembrane helix</keyword>